<proteinExistence type="predicted"/>
<accession>A0A1D6INF9</accession>
<name>A0A1D6INF9_MAIZE</name>
<sequence length="147" mass="17174">MHLSLSLLIPYVFFVVMDLTVAWCIYFCFMSCSFHNKIPSSHMGHTVSYLGRFLLMDLTVRYNAFHMQLTDAVGPKQAYYIRIYHISGFSFLVLVSLFVSFHVLVQLMQIILNDAFTLYLVTISVTRISSHYFILQSPLFVLHYFIH</sequence>
<organism evidence="1">
    <name type="scientific">Zea mays</name>
    <name type="common">Maize</name>
    <dbReference type="NCBI Taxonomy" id="4577"/>
    <lineage>
        <taxon>Eukaryota</taxon>
        <taxon>Viridiplantae</taxon>
        <taxon>Streptophyta</taxon>
        <taxon>Embryophyta</taxon>
        <taxon>Tracheophyta</taxon>
        <taxon>Spermatophyta</taxon>
        <taxon>Magnoliopsida</taxon>
        <taxon>Liliopsida</taxon>
        <taxon>Poales</taxon>
        <taxon>Poaceae</taxon>
        <taxon>PACMAD clade</taxon>
        <taxon>Panicoideae</taxon>
        <taxon>Andropogonodae</taxon>
        <taxon>Andropogoneae</taxon>
        <taxon>Tripsacinae</taxon>
        <taxon>Zea</taxon>
    </lineage>
</organism>
<evidence type="ECO:0000313" key="1">
    <source>
        <dbReference type="EMBL" id="ONM60793.1"/>
    </source>
</evidence>
<reference evidence="1" key="1">
    <citation type="submission" date="2015-12" db="EMBL/GenBank/DDBJ databases">
        <title>Update maize B73 reference genome by single molecule sequencing technologies.</title>
        <authorList>
            <consortium name="Maize Genome Sequencing Project"/>
            <person name="Ware D."/>
        </authorList>
    </citation>
    <scope>NUCLEOTIDE SEQUENCE [LARGE SCALE GENOMIC DNA]</scope>
    <source>
        <tissue evidence="1">Seedling</tissue>
    </source>
</reference>
<gene>
    <name evidence="1" type="ORF">ZEAMMB73_Zm00001d022489</name>
</gene>
<dbReference type="AlphaFoldDB" id="A0A1D6INF9"/>
<dbReference type="IntAct" id="A0A1D6INF9">
    <property type="interactions" value="1"/>
</dbReference>
<dbReference type="EMBL" id="CM007650">
    <property type="protein sequence ID" value="ONM60793.1"/>
    <property type="molecule type" value="Genomic_DNA"/>
</dbReference>
<protein>
    <submittedName>
        <fullName evidence="1">V-type proton ATPase subunit F</fullName>
    </submittedName>
</protein>
<dbReference type="InParanoid" id="A0A1D6INF9"/>